<proteinExistence type="predicted"/>
<dbReference type="AlphaFoldDB" id="A0A0C2X312"/>
<dbReference type="InParanoid" id="A0A0C2X312"/>
<dbReference type="Proteomes" id="UP000054549">
    <property type="component" value="Unassembled WGS sequence"/>
</dbReference>
<dbReference type="HOGENOM" id="CLU_3142728_0_0_1"/>
<name>A0A0C2X312_AMAMK</name>
<evidence type="ECO:0000313" key="1">
    <source>
        <dbReference type="EMBL" id="KIL63113.1"/>
    </source>
</evidence>
<reference evidence="1 2" key="1">
    <citation type="submission" date="2014-04" db="EMBL/GenBank/DDBJ databases">
        <title>Evolutionary Origins and Diversification of the Mycorrhizal Mutualists.</title>
        <authorList>
            <consortium name="DOE Joint Genome Institute"/>
            <consortium name="Mycorrhizal Genomics Consortium"/>
            <person name="Kohler A."/>
            <person name="Kuo A."/>
            <person name="Nagy L.G."/>
            <person name="Floudas D."/>
            <person name="Copeland A."/>
            <person name="Barry K.W."/>
            <person name="Cichocki N."/>
            <person name="Veneault-Fourrey C."/>
            <person name="LaButti K."/>
            <person name="Lindquist E.A."/>
            <person name="Lipzen A."/>
            <person name="Lundell T."/>
            <person name="Morin E."/>
            <person name="Murat C."/>
            <person name="Riley R."/>
            <person name="Ohm R."/>
            <person name="Sun H."/>
            <person name="Tunlid A."/>
            <person name="Henrissat B."/>
            <person name="Grigoriev I.V."/>
            <person name="Hibbett D.S."/>
            <person name="Martin F."/>
        </authorList>
    </citation>
    <scope>NUCLEOTIDE SEQUENCE [LARGE SCALE GENOMIC DNA]</scope>
    <source>
        <strain evidence="1 2">Koide BX008</strain>
    </source>
</reference>
<gene>
    <name evidence="1" type="ORF">M378DRAFT_164803</name>
</gene>
<keyword evidence="2" id="KW-1185">Reference proteome</keyword>
<evidence type="ECO:0000313" key="2">
    <source>
        <dbReference type="Proteomes" id="UP000054549"/>
    </source>
</evidence>
<sequence>MKAELNRTLGRMESRRMEGESLRDWMAASVFIFRLACNAERHLICPLHL</sequence>
<accession>A0A0C2X312</accession>
<protein>
    <submittedName>
        <fullName evidence="1">Uncharacterized protein</fullName>
    </submittedName>
</protein>
<organism evidence="1 2">
    <name type="scientific">Amanita muscaria (strain Koide BX008)</name>
    <dbReference type="NCBI Taxonomy" id="946122"/>
    <lineage>
        <taxon>Eukaryota</taxon>
        <taxon>Fungi</taxon>
        <taxon>Dikarya</taxon>
        <taxon>Basidiomycota</taxon>
        <taxon>Agaricomycotina</taxon>
        <taxon>Agaricomycetes</taxon>
        <taxon>Agaricomycetidae</taxon>
        <taxon>Agaricales</taxon>
        <taxon>Pluteineae</taxon>
        <taxon>Amanitaceae</taxon>
        <taxon>Amanita</taxon>
    </lineage>
</organism>
<dbReference type="EMBL" id="KN818262">
    <property type="protein sequence ID" value="KIL63113.1"/>
    <property type="molecule type" value="Genomic_DNA"/>
</dbReference>